<comment type="caution">
    <text evidence="2">The sequence shown here is derived from an EMBL/GenBank/DDBJ whole genome shotgun (WGS) entry which is preliminary data.</text>
</comment>
<reference evidence="2 3" key="1">
    <citation type="submission" date="2016-07" db="EMBL/GenBank/DDBJ databases">
        <title>Pervasive Adenine N6-methylation of Active Genes in Fungi.</title>
        <authorList>
            <consortium name="DOE Joint Genome Institute"/>
            <person name="Mondo S.J."/>
            <person name="Dannebaum R.O."/>
            <person name="Kuo R.C."/>
            <person name="Labutti K."/>
            <person name="Haridas S."/>
            <person name="Kuo A."/>
            <person name="Salamov A."/>
            <person name="Ahrendt S.R."/>
            <person name="Lipzen A."/>
            <person name="Sullivan W."/>
            <person name="Andreopoulos W.B."/>
            <person name="Clum A."/>
            <person name="Lindquist E."/>
            <person name="Daum C."/>
            <person name="Ramamoorthy G.K."/>
            <person name="Gryganskyi A."/>
            <person name="Culley D."/>
            <person name="Magnuson J.K."/>
            <person name="James T.Y."/>
            <person name="O'Malley M.A."/>
            <person name="Stajich J.E."/>
            <person name="Spatafora J.W."/>
            <person name="Visel A."/>
            <person name="Grigoriev I.V."/>
        </authorList>
    </citation>
    <scope>NUCLEOTIDE SEQUENCE [LARGE SCALE GENOMIC DNA]</scope>
    <source>
        <strain evidence="2 3">CBS 115471</strain>
    </source>
</reference>
<dbReference type="AlphaFoldDB" id="A0A1Y1YN68"/>
<evidence type="ECO:0000313" key="3">
    <source>
        <dbReference type="Proteomes" id="UP000193144"/>
    </source>
</evidence>
<keyword evidence="3" id="KW-1185">Reference proteome</keyword>
<evidence type="ECO:0000313" key="2">
    <source>
        <dbReference type="EMBL" id="ORX99480.1"/>
    </source>
</evidence>
<organism evidence="2 3">
    <name type="scientific">Clohesyomyces aquaticus</name>
    <dbReference type="NCBI Taxonomy" id="1231657"/>
    <lineage>
        <taxon>Eukaryota</taxon>
        <taxon>Fungi</taxon>
        <taxon>Dikarya</taxon>
        <taxon>Ascomycota</taxon>
        <taxon>Pezizomycotina</taxon>
        <taxon>Dothideomycetes</taxon>
        <taxon>Pleosporomycetidae</taxon>
        <taxon>Pleosporales</taxon>
        <taxon>Lindgomycetaceae</taxon>
        <taxon>Clohesyomyces</taxon>
    </lineage>
</organism>
<dbReference type="Proteomes" id="UP000193144">
    <property type="component" value="Unassembled WGS sequence"/>
</dbReference>
<dbReference type="OrthoDB" id="10526869at2759"/>
<name>A0A1Y1YN68_9PLEO</name>
<protein>
    <submittedName>
        <fullName evidence="2">Uncharacterized protein</fullName>
    </submittedName>
</protein>
<dbReference type="EMBL" id="MCFA01000197">
    <property type="protein sequence ID" value="ORX99480.1"/>
    <property type="molecule type" value="Genomic_DNA"/>
</dbReference>
<feature type="compositionally biased region" description="Basic and acidic residues" evidence="1">
    <location>
        <begin position="230"/>
        <end position="241"/>
    </location>
</feature>
<proteinExistence type="predicted"/>
<sequence length="279" mass="31767">MTQQPKYQDIRDMPATERSELRNGERVQIYLGSRLVFSDAPKEALAIVSQYARAYFDQYPTVEEICLSEILCSRDAIIHIMDYISHICYTQEPYTLPGVSNPLDTIMIYRSARALGMDRYLVGMYHGLRERVESKDHWVLYHDLAAILRGPTVDPLYRDCVRVLGTYRQNGTIPDPECFERFAENFPEFLNAMNELGCNAQNCHSHRHSLSKDPGRNTPAPCKASGSADTLKHARDRNAKGKKEHAVKKEVLQVWNSANGVKAVSAEKFELIKKAMKRG</sequence>
<evidence type="ECO:0000256" key="1">
    <source>
        <dbReference type="SAM" id="MobiDB-lite"/>
    </source>
</evidence>
<feature type="region of interest" description="Disordered" evidence="1">
    <location>
        <begin position="206"/>
        <end position="246"/>
    </location>
</feature>
<accession>A0A1Y1YN68</accession>
<gene>
    <name evidence="2" type="ORF">BCR34DRAFT_606589</name>
</gene>